<dbReference type="OMA" id="IGVINFC"/>
<dbReference type="InterPro" id="IPR007174">
    <property type="entry name" value="Las1"/>
</dbReference>
<keyword evidence="2" id="KW-1185">Reference proteome</keyword>
<dbReference type="PANTHER" id="PTHR15002:SF0">
    <property type="entry name" value="RIBOSOMAL BIOGENESIS PROTEIN LAS1L"/>
    <property type="match status" value="1"/>
</dbReference>
<dbReference type="Pfam" id="PF04031">
    <property type="entry name" value="Las1"/>
    <property type="match status" value="1"/>
</dbReference>
<dbReference type="Proteomes" id="UP000515146">
    <property type="component" value="Unplaced"/>
</dbReference>
<name>A0A6P6XYV6_DERPT</name>
<evidence type="ECO:0000256" key="1">
    <source>
        <dbReference type="SAM" id="MobiDB-lite"/>
    </source>
</evidence>
<feature type="compositionally biased region" description="Polar residues" evidence="1">
    <location>
        <begin position="13"/>
        <end position="25"/>
    </location>
</feature>
<dbReference type="PANTHER" id="PTHR15002">
    <property type="entry name" value="RIBOSOMAL BIOGENESIS PROTEIN LAS1L"/>
    <property type="match status" value="1"/>
</dbReference>
<evidence type="ECO:0000313" key="3">
    <source>
        <dbReference type="RefSeq" id="XP_027197159.1"/>
    </source>
</evidence>
<dbReference type="GO" id="GO:0004519">
    <property type="term" value="F:endonuclease activity"/>
    <property type="evidence" value="ECO:0007669"/>
    <property type="project" value="InterPro"/>
</dbReference>
<sequence>MNDSVVILDDENPSTSSPSGNQSFHVQKIRKRKHDDDSGGQKLNNKKSIKRFNYQFTPWSQIDELISARFFIYDSIYLSNTNNDNSFEIEFNQENQIYSRKFNLDSKEPHVIFEHLQLARDCICDWEQRCTNLPNRSVNFIMQHLKSIESMVNILLEEFQLEIVQNNIAGHSNSSILYNLYSIGVINFCSVLATYSDEINSIRCLAKNLKCPLWIVQCRHDLAHPCSNPPSMKTLKNAITFGLRWMDNYFWSSNIHNEMQFRSIGPFPVSDYNRPQYLQYQNMEREKIYNDCWNIVLSPQCTTKRSKNLLKPIECYMNHNPNSFINIVVQILISDVSKISEQIRDTNSFRPLLLRRCSRLFHIIFSNEPEHMLLLLLNLIIDSISDYQQLEHRNQSSSSCVQIGCLWLEQIFKMIVLPAEQKQTSFEKSFLALPDTKILLYENQFSWYRLFYKLIKLSPNQILMRIVKIFYEKLFNYEHDEYIISWQKYQQILKLMKITIGNDEIKNQKSQSQNNDDNIFTVDQLKRQIVSKNHSILPSTETNPDWNRVFIGACLNF</sequence>
<gene>
    <name evidence="3" type="primary">LOC113791567</name>
</gene>
<dbReference type="GO" id="GO:0030687">
    <property type="term" value="C:preribosome, large subunit precursor"/>
    <property type="evidence" value="ECO:0007669"/>
    <property type="project" value="TreeGrafter"/>
</dbReference>
<accession>A0A6P6XYV6</accession>
<dbReference type="GO" id="GO:0000460">
    <property type="term" value="P:maturation of 5.8S rRNA"/>
    <property type="evidence" value="ECO:0007669"/>
    <property type="project" value="TreeGrafter"/>
</dbReference>
<reference evidence="3" key="1">
    <citation type="submission" date="2025-08" db="UniProtKB">
        <authorList>
            <consortium name="RefSeq"/>
        </authorList>
    </citation>
    <scope>IDENTIFICATION</scope>
    <source>
        <strain evidence="3">Airmid</strain>
    </source>
</reference>
<dbReference type="GO" id="GO:0000470">
    <property type="term" value="P:maturation of LSU-rRNA"/>
    <property type="evidence" value="ECO:0007669"/>
    <property type="project" value="TreeGrafter"/>
</dbReference>
<dbReference type="KEGG" id="dpte:113791567"/>
<dbReference type="InParanoid" id="A0A6P6XYV6"/>
<dbReference type="RefSeq" id="XP_027197159.1">
    <property type="nucleotide sequence ID" value="XM_027341358.1"/>
</dbReference>
<organism evidence="2 3">
    <name type="scientific">Dermatophagoides pteronyssinus</name>
    <name type="common">European house dust mite</name>
    <dbReference type="NCBI Taxonomy" id="6956"/>
    <lineage>
        <taxon>Eukaryota</taxon>
        <taxon>Metazoa</taxon>
        <taxon>Ecdysozoa</taxon>
        <taxon>Arthropoda</taxon>
        <taxon>Chelicerata</taxon>
        <taxon>Arachnida</taxon>
        <taxon>Acari</taxon>
        <taxon>Acariformes</taxon>
        <taxon>Sarcoptiformes</taxon>
        <taxon>Astigmata</taxon>
        <taxon>Psoroptidia</taxon>
        <taxon>Analgoidea</taxon>
        <taxon>Pyroglyphidae</taxon>
        <taxon>Dermatophagoidinae</taxon>
        <taxon>Dermatophagoides</taxon>
    </lineage>
</organism>
<protein>
    <submittedName>
        <fullName evidence="3">Uncharacterized protein LOC113791567</fullName>
    </submittedName>
</protein>
<dbReference type="GO" id="GO:0090730">
    <property type="term" value="C:Las1 complex"/>
    <property type="evidence" value="ECO:0007669"/>
    <property type="project" value="InterPro"/>
</dbReference>
<proteinExistence type="predicted"/>
<dbReference type="AlphaFoldDB" id="A0A6P6XYV6"/>
<evidence type="ECO:0000313" key="2">
    <source>
        <dbReference type="Proteomes" id="UP000515146"/>
    </source>
</evidence>
<dbReference type="OrthoDB" id="10263222at2759"/>
<feature type="region of interest" description="Disordered" evidence="1">
    <location>
        <begin position="1"/>
        <end position="44"/>
    </location>
</feature>